<dbReference type="PANTHER" id="PTHR41694">
    <property type="entry name" value="ENDOGENOUS RETROVIRUS GROUP K MEMBER POL PROTEIN"/>
    <property type="match status" value="1"/>
</dbReference>
<dbReference type="Gene3D" id="3.30.420.10">
    <property type="entry name" value="Ribonuclease H-like superfamily/Ribonuclease H"/>
    <property type="match status" value="1"/>
</dbReference>
<keyword evidence="9" id="KW-1185">Reference proteome</keyword>
<evidence type="ECO:0000256" key="1">
    <source>
        <dbReference type="ARBA" id="ARBA00022679"/>
    </source>
</evidence>
<dbReference type="GO" id="GO:0016787">
    <property type="term" value="F:hydrolase activity"/>
    <property type="evidence" value="ECO:0007669"/>
    <property type="project" value="UniProtKB-KW"/>
</dbReference>
<dbReference type="Pfam" id="PF00665">
    <property type="entry name" value="rve"/>
    <property type="match status" value="1"/>
</dbReference>
<evidence type="ECO:0000313" key="9">
    <source>
        <dbReference type="Proteomes" id="UP000567826"/>
    </source>
</evidence>
<dbReference type="InterPro" id="IPR036397">
    <property type="entry name" value="RNaseH_sf"/>
</dbReference>
<feature type="domain" description="Integrase catalytic" evidence="7">
    <location>
        <begin position="1"/>
        <end position="54"/>
    </location>
</feature>
<keyword evidence="6" id="KW-0695">RNA-directed DNA polymerase</keyword>
<accession>A0A7L2H318</accession>
<organism evidence="8 9">
    <name type="scientific">Nyctibius grandis</name>
    <name type="common">Great potoo</name>
    <dbReference type="NCBI Taxonomy" id="48427"/>
    <lineage>
        <taxon>Eukaryota</taxon>
        <taxon>Metazoa</taxon>
        <taxon>Chordata</taxon>
        <taxon>Craniata</taxon>
        <taxon>Vertebrata</taxon>
        <taxon>Euteleostomi</taxon>
        <taxon>Archelosauria</taxon>
        <taxon>Archosauria</taxon>
        <taxon>Dinosauria</taxon>
        <taxon>Saurischia</taxon>
        <taxon>Theropoda</taxon>
        <taxon>Coelurosauria</taxon>
        <taxon>Aves</taxon>
        <taxon>Neognathae</taxon>
        <taxon>Neoaves</taxon>
        <taxon>Strisores</taxon>
        <taxon>Caprimulgiformes</taxon>
        <taxon>Nyctibiidae</taxon>
        <taxon>Nyctibius</taxon>
    </lineage>
</organism>
<dbReference type="PROSITE" id="PS50994">
    <property type="entry name" value="INTEGRASE"/>
    <property type="match status" value="1"/>
</dbReference>
<protein>
    <submittedName>
        <fullName evidence="8">POK6 protein</fullName>
    </submittedName>
</protein>
<keyword evidence="4" id="KW-0255">Endonuclease</keyword>
<reference evidence="8 9" key="1">
    <citation type="submission" date="2019-09" db="EMBL/GenBank/DDBJ databases">
        <title>Bird 10,000 Genomes (B10K) Project - Family phase.</title>
        <authorList>
            <person name="Zhang G."/>
        </authorList>
    </citation>
    <scope>NUCLEOTIDE SEQUENCE [LARGE SCALE GENOMIC DNA]</scope>
    <source>
        <strain evidence="8">B10K-DU-001-56</strain>
        <tissue evidence="8">Muscle</tissue>
    </source>
</reference>
<dbReference type="GO" id="GO:0035613">
    <property type="term" value="F:RNA stem-loop binding"/>
    <property type="evidence" value="ECO:0007669"/>
    <property type="project" value="TreeGrafter"/>
</dbReference>
<evidence type="ECO:0000256" key="3">
    <source>
        <dbReference type="ARBA" id="ARBA00022722"/>
    </source>
</evidence>
<keyword evidence="3" id="KW-0540">Nuclease</keyword>
<dbReference type="AlphaFoldDB" id="A0A7L2H318"/>
<feature type="non-terminal residue" evidence="8">
    <location>
        <position position="1"/>
    </location>
</feature>
<dbReference type="PANTHER" id="PTHR41694:SF3">
    <property type="entry name" value="RNA-DIRECTED DNA POLYMERASE-RELATED"/>
    <property type="match status" value="1"/>
</dbReference>
<name>A0A7L2H318_NYCGR</name>
<dbReference type="Proteomes" id="UP000567826">
    <property type="component" value="Unassembled WGS sequence"/>
</dbReference>
<dbReference type="EMBL" id="VWYG01036960">
    <property type="protein sequence ID" value="NXQ92665.1"/>
    <property type="molecule type" value="Genomic_DNA"/>
</dbReference>
<comment type="caution">
    <text evidence="8">The sequence shown here is derived from an EMBL/GenBank/DDBJ whole genome shotgun (WGS) entry which is preliminary data.</text>
</comment>
<evidence type="ECO:0000259" key="7">
    <source>
        <dbReference type="PROSITE" id="PS50994"/>
    </source>
</evidence>
<keyword evidence="5" id="KW-0378">Hydrolase</keyword>
<evidence type="ECO:0000256" key="5">
    <source>
        <dbReference type="ARBA" id="ARBA00022801"/>
    </source>
</evidence>
<evidence type="ECO:0000256" key="6">
    <source>
        <dbReference type="ARBA" id="ARBA00022918"/>
    </source>
</evidence>
<feature type="non-terminal residue" evidence="8">
    <location>
        <position position="54"/>
    </location>
</feature>
<dbReference type="GO" id="GO:0015074">
    <property type="term" value="P:DNA integration"/>
    <property type="evidence" value="ECO:0007669"/>
    <property type="project" value="InterPro"/>
</dbReference>
<dbReference type="GO" id="GO:0003964">
    <property type="term" value="F:RNA-directed DNA polymerase activity"/>
    <property type="evidence" value="ECO:0007669"/>
    <property type="project" value="UniProtKB-KW"/>
</dbReference>
<keyword evidence="2" id="KW-0548">Nucleotidyltransferase</keyword>
<dbReference type="OrthoDB" id="9359997at2759"/>
<gene>
    <name evidence="8" type="primary">Ervk6_3</name>
    <name evidence="8" type="ORF">NYCGRA_R15134</name>
</gene>
<proteinExistence type="predicted"/>
<evidence type="ECO:0000256" key="4">
    <source>
        <dbReference type="ARBA" id="ARBA00022759"/>
    </source>
</evidence>
<dbReference type="InterPro" id="IPR012337">
    <property type="entry name" value="RNaseH-like_sf"/>
</dbReference>
<evidence type="ECO:0000256" key="2">
    <source>
        <dbReference type="ARBA" id="ARBA00022695"/>
    </source>
</evidence>
<dbReference type="GO" id="GO:0004519">
    <property type="term" value="F:endonuclease activity"/>
    <property type="evidence" value="ECO:0007669"/>
    <property type="project" value="UniProtKB-KW"/>
</dbReference>
<dbReference type="InterPro" id="IPR001584">
    <property type="entry name" value="Integrase_cat-core"/>
</dbReference>
<dbReference type="SUPFAM" id="SSF53098">
    <property type="entry name" value="Ribonuclease H-like"/>
    <property type="match status" value="1"/>
</dbReference>
<keyword evidence="1" id="KW-0808">Transferase</keyword>
<evidence type="ECO:0000313" key="8">
    <source>
        <dbReference type="EMBL" id="NXQ92665.1"/>
    </source>
</evidence>
<sequence length="54" mass="5905">FAVMGVPLTLKTDNGPAYVSKKVKQFLQTWGVTLITGIPHNPTGQAIIERTHQT</sequence>